<dbReference type="PROSITE" id="PS51039">
    <property type="entry name" value="ZF_AN1"/>
    <property type="match status" value="1"/>
</dbReference>
<evidence type="ECO:0000259" key="6">
    <source>
        <dbReference type="PROSITE" id="PS51036"/>
    </source>
</evidence>
<protein>
    <recommendedName>
        <fullName evidence="10">Zinc finger protein</fullName>
    </recommendedName>
</protein>
<organism evidence="8 9">
    <name type="scientific">Pristionchus fissidentatus</name>
    <dbReference type="NCBI Taxonomy" id="1538716"/>
    <lineage>
        <taxon>Eukaryota</taxon>
        <taxon>Metazoa</taxon>
        <taxon>Ecdysozoa</taxon>
        <taxon>Nematoda</taxon>
        <taxon>Chromadorea</taxon>
        <taxon>Rhabditida</taxon>
        <taxon>Rhabditina</taxon>
        <taxon>Diplogasteromorpha</taxon>
        <taxon>Diplogasteroidea</taxon>
        <taxon>Neodiplogasteridae</taxon>
        <taxon>Pristionchus</taxon>
    </lineage>
</organism>
<keyword evidence="2 4" id="KW-0863">Zinc-finger</keyword>
<dbReference type="SMART" id="SM00259">
    <property type="entry name" value="ZnF_A20"/>
    <property type="match status" value="1"/>
</dbReference>
<evidence type="ECO:0000256" key="3">
    <source>
        <dbReference type="ARBA" id="ARBA00022833"/>
    </source>
</evidence>
<evidence type="ECO:0000256" key="1">
    <source>
        <dbReference type="ARBA" id="ARBA00022723"/>
    </source>
</evidence>
<dbReference type="Pfam" id="PF01754">
    <property type="entry name" value="zf-A20"/>
    <property type="match status" value="1"/>
</dbReference>
<dbReference type="InterPro" id="IPR035896">
    <property type="entry name" value="AN1-like_Znf"/>
</dbReference>
<evidence type="ECO:0008006" key="10">
    <source>
        <dbReference type="Google" id="ProtNLM"/>
    </source>
</evidence>
<dbReference type="SMART" id="SM00154">
    <property type="entry name" value="ZnF_AN1"/>
    <property type="match status" value="1"/>
</dbReference>
<dbReference type="AlphaFoldDB" id="A0AAV5WJ59"/>
<evidence type="ECO:0000256" key="2">
    <source>
        <dbReference type="ARBA" id="ARBA00022771"/>
    </source>
</evidence>
<feature type="domain" description="AN1-type" evidence="7">
    <location>
        <begin position="168"/>
        <end position="214"/>
    </location>
</feature>
<dbReference type="EMBL" id="BTSY01000005">
    <property type="protein sequence ID" value="GMT30683.1"/>
    <property type="molecule type" value="Genomic_DNA"/>
</dbReference>
<evidence type="ECO:0000256" key="5">
    <source>
        <dbReference type="SAM" id="MobiDB-lite"/>
    </source>
</evidence>
<sequence length="233" mass="24566">MENQQQPQTTLCKAACGFFGATATEGYCSKCYKDQITRQQDTARVSPTLSVPAPVTMAASPSSSSSSTLGSSSTSMSESSVNTVAPAPVTTTTSSLAEKPMTCSQAALSSEDQVAKLESAAATAEVTLSSSRLLKRKRADDDDELASNSAVCLDSAAPSPTPDVGPPAKKVNRCAHCKKRVGLTGFSCRCGGLFCGDHRYDTAHACNFDYKTMEREQIAKNNPVCVSDKIQRI</sequence>
<dbReference type="InterPro" id="IPR050652">
    <property type="entry name" value="AN1_A20_ZnFinger"/>
</dbReference>
<gene>
    <name evidence="8" type="ORF">PFISCL1PPCAC_21980</name>
</gene>
<evidence type="ECO:0000256" key="4">
    <source>
        <dbReference type="PROSITE-ProRule" id="PRU00449"/>
    </source>
</evidence>
<dbReference type="Gene3D" id="4.10.1110.10">
    <property type="entry name" value="AN1-like Zinc finger"/>
    <property type="match status" value="1"/>
</dbReference>
<dbReference type="PROSITE" id="PS51036">
    <property type="entry name" value="ZF_A20"/>
    <property type="match status" value="1"/>
</dbReference>
<dbReference type="SUPFAM" id="SSF118310">
    <property type="entry name" value="AN1-like Zinc finger"/>
    <property type="match status" value="1"/>
</dbReference>
<keyword evidence="1" id="KW-0479">Metal-binding</keyword>
<dbReference type="PANTHER" id="PTHR10634:SF149">
    <property type="entry name" value="AN1-TYPE DOMAIN-CONTAINING PROTEIN-RELATED"/>
    <property type="match status" value="1"/>
</dbReference>
<dbReference type="InterPro" id="IPR000058">
    <property type="entry name" value="Znf_AN1"/>
</dbReference>
<feature type="region of interest" description="Disordered" evidence="5">
    <location>
        <begin position="42"/>
        <end position="96"/>
    </location>
</feature>
<name>A0AAV5WJ59_9BILA</name>
<dbReference type="Gene3D" id="1.20.5.4770">
    <property type="match status" value="1"/>
</dbReference>
<dbReference type="GO" id="GO:0003677">
    <property type="term" value="F:DNA binding"/>
    <property type="evidence" value="ECO:0007669"/>
    <property type="project" value="InterPro"/>
</dbReference>
<keyword evidence="9" id="KW-1185">Reference proteome</keyword>
<dbReference type="GO" id="GO:0008270">
    <property type="term" value="F:zinc ion binding"/>
    <property type="evidence" value="ECO:0007669"/>
    <property type="project" value="UniProtKB-KW"/>
</dbReference>
<accession>A0AAV5WJ59</accession>
<dbReference type="Pfam" id="PF01428">
    <property type="entry name" value="zf-AN1"/>
    <property type="match status" value="1"/>
</dbReference>
<dbReference type="InterPro" id="IPR002653">
    <property type="entry name" value="Znf_A20"/>
</dbReference>
<feature type="compositionally biased region" description="Low complexity" evidence="5">
    <location>
        <begin position="50"/>
        <end position="95"/>
    </location>
</feature>
<keyword evidence="3" id="KW-0862">Zinc</keyword>
<evidence type="ECO:0000259" key="7">
    <source>
        <dbReference type="PROSITE" id="PS51039"/>
    </source>
</evidence>
<comment type="caution">
    <text evidence="8">The sequence shown here is derived from an EMBL/GenBank/DDBJ whole genome shotgun (WGS) entry which is preliminary data.</text>
</comment>
<proteinExistence type="predicted"/>
<reference evidence="8" key="1">
    <citation type="submission" date="2023-10" db="EMBL/GenBank/DDBJ databases">
        <title>Genome assembly of Pristionchus species.</title>
        <authorList>
            <person name="Yoshida K."/>
            <person name="Sommer R.J."/>
        </authorList>
    </citation>
    <scope>NUCLEOTIDE SEQUENCE</scope>
    <source>
        <strain evidence="8">RS5133</strain>
    </source>
</reference>
<evidence type="ECO:0000313" key="9">
    <source>
        <dbReference type="Proteomes" id="UP001432322"/>
    </source>
</evidence>
<dbReference type="SUPFAM" id="SSF57716">
    <property type="entry name" value="Glucocorticoid receptor-like (DNA-binding domain)"/>
    <property type="match status" value="1"/>
</dbReference>
<evidence type="ECO:0000313" key="8">
    <source>
        <dbReference type="EMBL" id="GMT30683.1"/>
    </source>
</evidence>
<dbReference type="PANTHER" id="PTHR10634">
    <property type="entry name" value="AN1-TYPE ZINC FINGER PROTEIN"/>
    <property type="match status" value="1"/>
</dbReference>
<feature type="domain" description="A20-type" evidence="6">
    <location>
        <begin position="6"/>
        <end position="40"/>
    </location>
</feature>
<dbReference type="Proteomes" id="UP001432322">
    <property type="component" value="Unassembled WGS sequence"/>
</dbReference>
<dbReference type="FunFam" id="4.10.1110.10:FF:000001">
    <property type="entry name" value="Zinc finger AN1-type containing 6"/>
    <property type="match status" value="1"/>
</dbReference>